<gene>
    <name evidence="2" type="ORF">DQQ10_09775</name>
</gene>
<name>A0A364Y4B7_9BACT</name>
<comment type="caution">
    <text evidence="2">The sequence shown here is derived from an EMBL/GenBank/DDBJ whole genome shotgun (WGS) entry which is preliminary data.</text>
</comment>
<feature type="domain" description="NADP-dependent oxidoreductase" evidence="1">
    <location>
        <begin position="18"/>
        <end position="287"/>
    </location>
</feature>
<dbReference type="InterPro" id="IPR036812">
    <property type="entry name" value="NAD(P)_OxRdtase_dom_sf"/>
</dbReference>
<dbReference type="InterPro" id="IPR020471">
    <property type="entry name" value="AKR"/>
</dbReference>
<reference evidence="2 3" key="1">
    <citation type="submission" date="2018-06" db="EMBL/GenBank/DDBJ databases">
        <title>Chryseolinea flavus sp. nov., a member of the phylum Bacteroidetes isolated from soil.</title>
        <authorList>
            <person name="Li Y."/>
            <person name="Wang J."/>
        </authorList>
    </citation>
    <scope>NUCLEOTIDE SEQUENCE [LARGE SCALE GENOMIC DNA]</scope>
    <source>
        <strain evidence="2 3">SDU1-6</strain>
    </source>
</reference>
<dbReference type="GO" id="GO:0005829">
    <property type="term" value="C:cytosol"/>
    <property type="evidence" value="ECO:0007669"/>
    <property type="project" value="TreeGrafter"/>
</dbReference>
<accession>A0A364Y4B7</accession>
<organism evidence="2 3">
    <name type="scientific">Pseudochryseolinea flava</name>
    <dbReference type="NCBI Taxonomy" id="2059302"/>
    <lineage>
        <taxon>Bacteria</taxon>
        <taxon>Pseudomonadati</taxon>
        <taxon>Bacteroidota</taxon>
        <taxon>Cytophagia</taxon>
        <taxon>Cytophagales</taxon>
        <taxon>Fulvivirgaceae</taxon>
        <taxon>Pseudochryseolinea</taxon>
    </lineage>
</organism>
<dbReference type="Gene3D" id="3.20.20.100">
    <property type="entry name" value="NADP-dependent oxidoreductase domain"/>
    <property type="match status" value="1"/>
</dbReference>
<keyword evidence="3" id="KW-1185">Reference proteome</keyword>
<dbReference type="Pfam" id="PF00248">
    <property type="entry name" value="Aldo_ket_red"/>
    <property type="match status" value="1"/>
</dbReference>
<dbReference type="GO" id="GO:0016491">
    <property type="term" value="F:oxidoreductase activity"/>
    <property type="evidence" value="ECO:0007669"/>
    <property type="project" value="InterPro"/>
</dbReference>
<sequence length="302" mass="34023">MQKIYLSDAGPKVSPAVYGFYRWDDLGSNASQTMEKIVNLCLELGINTFDHAEIYGAYQCESLFGDIITKKSFKREDIVLFSKCGLRVPSPQHPEVRLKHYDTSAKHILSSVENSLKKLRTDYIDIFLLDHLDPISNLEESAIAIEKLLKSGKVKHIGVANFTVFQHQLLAAYIRTPIVTHHLELNLLNTGALDNGQIDYIKQRYMRPLVSSPLASGRIATGTDEVASRVRTKLEEIAPKYSADIESVAVAWLIKLGALPLIGTKEEKRIKNIASAFNIQLDHQDWYDLYIASRGEFPEQGY</sequence>
<dbReference type="SUPFAM" id="SSF51430">
    <property type="entry name" value="NAD(P)-linked oxidoreductase"/>
    <property type="match status" value="1"/>
</dbReference>
<evidence type="ECO:0000259" key="1">
    <source>
        <dbReference type="Pfam" id="PF00248"/>
    </source>
</evidence>
<dbReference type="AlphaFoldDB" id="A0A364Y4B7"/>
<dbReference type="InterPro" id="IPR023210">
    <property type="entry name" value="NADP_OxRdtase_dom"/>
</dbReference>
<dbReference type="PANTHER" id="PTHR43364">
    <property type="entry name" value="NADH-SPECIFIC METHYLGLYOXAL REDUCTASE-RELATED"/>
    <property type="match status" value="1"/>
</dbReference>
<dbReference type="PRINTS" id="PR00069">
    <property type="entry name" value="ALDKETRDTASE"/>
</dbReference>
<dbReference type="Proteomes" id="UP000251889">
    <property type="component" value="Unassembled WGS sequence"/>
</dbReference>
<evidence type="ECO:0000313" key="2">
    <source>
        <dbReference type="EMBL" id="RAW01194.1"/>
    </source>
</evidence>
<dbReference type="EMBL" id="QMFY01000004">
    <property type="protein sequence ID" value="RAW01194.1"/>
    <property type="molecule type" value="Genomic_DNA"/>
</dbReference>
<dbReference type="InterPro" id="IPR050523">
    <property type="entry name" value="AKR_Detox_Biosynth"/>
</dbReference>
<dbReference type="RefSeq" id="WP_112746680.1">
    <property type="nucleotide sequence ID" value="NZ_QMFY01000004.1"/>
</dbReference>
<proteinExistence type="predicted"/>
<protein>
    <submittedName>
        <fullName evidence="2">Aldo/keto reductase</fullName>
    </submittedName>
</protein>
<dbReference type="OrthoDB" id="9773828at2"/>
<dbReference type="PANTHER" id="PTHR43364:SF1">
    <property type="entry name" value="OXIDOREDUCTASE YDHF"/>
    <property type="match status" value="1"/>
</dbReference>
<evidence type="ECO:0000313" key="3">
    <source>
        <dbReference type="Proteomes" id="UP000251889"/>
    </source>
</evidence>